<dbReference type="Proteomes" id="UP001374579">
    <property type="component" value="Unassembled WGS sequence"/>
</dbReference>
<dbReference type="EMBL" id="JBAMIC010000008">
    <property type="protein sequence ID" value="KAK7105003.1"/>
    <property type="molecule type" value="Genomic_DNA"/>
</dbReference>
<comment type="caution">
    <text evidence="2">The sequence shown here is derived from an EMBL/GenBank/DDBJ whole genome shotgun (WGS) entry which is preliminary data.</text>
</comment>
<evidence type="ECO:0000256" key="1">
    <source>
        <dbReference type="SAM" id="SignalP"/>
    </source>
</evidence>
<evidence type="ECO:0000313" key="3">
    <source>
        <dbReference type="Proteomes" id="UP001374579"/>
    </source>
</evidence>
<keyword evidence="1" id="KW-0732">Signal</keyword>
<proteinExistence type="predicted"/>
<reference evidence="2 3" key="1">
    <citation type="submission" date="2024-02" db="EMBL/GenBank/DDBJ databases">
        <title>Chromosome-scale genome assembly of the rough periwinkle Littorina saxatilis.</title>
        <authorList>
            <person name="De Jode A."/>
            <person name="Faria R."/>
            <person name="Formenti G."/>
            <person name="Sims Y."/>
            <person name="Smith T.P."/>
            <person name="Tracey A."/>
            <person name="Wood J.M.D."/>
            <person name="Zagrodzka Z.B."/>
            <person name="Johannesson K."/>
            <person name="Butlin R.K."/>
            <person name="Leder E.H."/>
        </authorList>
    </citation>
    <scope>NUCLEOTIDE SEQUENCE [LARGE SCALE GENOMIC DNA]</scope>
    <source>
        <strain evidence="2">Snail1</strain>
        <tissue evidence="2">Muscle</tissue>
    </source>
</reference>
<accession>A0AAN9GDG9</accession>
<feature type="chain" id="PRO_5043026617" evidence="1">
    <location>
        <begin position="18"/>
        <end position="245"/>
    </location>
</feature>
<name>A0AAN9GDG9_9CAEN</name>
<keyword evidence="3" id="KW-1185">Reference proteome</keyword>
<sequence>MKLLLLCLLCLLAVASGRLVFDKLTKPKTFPSLDPTDPGKDDFLVLASVKDDDDLDPDEVQILEQNGTVSTALNAVLAVSGSSFRKSLSQDEKGLPPAYASSAKNSSAALFDQSSAKNEKEKELQDPLARKTVTLSSLYHCPHTTYLLRWFPLYLSRKLYEICFIPWATNQAITYAKCSTSSCSTGYWYYYPYYPYRKQRYGRCSVSCYVRINIRAYCVRLSTLTVSWKTVRRNLPQACRCSTKW</sequence>
<dbReference type="AlphaFoldDB" id="A0AAN9GDG9"/>
<protein>
    <submittedName>
        <fullName evidence="2">Uncharacterized protein</fullName>
    </submittedName>
</protein>
<gene>
    <name evidence="2" type="ORF">V1264_019629</name>
</gene>
<evidence type="ECO:0000313" key="2">
    <source>
        <dbReference type="EMBL" id="KAK7105003.1"/>
    </source>
</evidence>
<organism evidence="2 3">
    <name type="scientific">Littorina saxatilis</name>
    <dbReference type="NCBI Taxonomy" id="31220"/>
    <lineage>
        <taxon>Eukaryota</taxon>
        <taxon>Metazoa</taxon>
        <taxon>Spiralia</taxon>
        <taxon>Lophotrochozoa</taxon>
        <taxon>Mollusca</taxon>
        <taxon>Gastropoda</taxon>
        <taxon>Caenogastropoda</taxon>
        <taxon>Littorinimorpha</taxon>
        <taxon>Littorinoidea</taxon>
        <taxon>Littorinidae</taxon>
        <taxon>Littorina</taxon>
    </lineage>
</organism>
<feature type="signal peptide" evidence="1">
    <location>
        <begin position="1"/>
        <end position="17"/>
    </location>
</feature>